<feature type="transmembrane region" description="Helical" evidence="1">
    <location>
        <begin position="52"/>
        <end position="74"/>
    </location>
</feature>
<keyword evidence="3" id="KW-1185">Reference proteome</keyword>
<dbReference type="InterPro" id="IPR036259">
    <property type="entry name" value="MFS_trans_sf"/>
</dbReference>
<evidence type="ECO:0000256" key="1">
    <source>
        <dbReference type="SAM" id="Phobius"/>
    </source>
</evidence>
<accession>A0AA38CPZ0</accession>
<feature type="transmembrane region" description="Helical" evidence="1">
    <location>
        <begin position="86"/>
        <end position="115"/>
    </location>
</feature>
<reference evidence="2" key="2">
    <citation type="submission" date="2023-02" db="EMBL/GenBank/DDBJ databases">
        <authorList>
            <person name="Sun Q."/>
            <person name="Mori K."/>
        </authorList>
    </citation>
    <scope>NUCLEOTIDE SEQUENCE</scope>
    <source>
        <strain evidence="2">NBRC 112290</strain>
    </source>
</reference>
<gene>
    <name evidence="2" type="ORF">GCM10025875_20700</name>
</gene>
<dbReference type="SUPFAM" id="SSF103473">
    <property type="entry name" value="MFS general substrate transporter"/>
    <property type="match status" value="1"/>
</dbReference>
<dbReference type="RefSeq" id="WP_284250790.1">
    <property type="nucleotide sequence ID" value="NZ_BSUM01000001.1"/>
</dbReference>
<evidence type="ECO:0000313" key="2">
    <source>
        <dbReference type="EMBL" id="GMA32078.1"/>
    </source>
</evidence>
<comment type="caution">
    <text evidence="2">The sequence shown here is derived from an EMBL/GenBank/DDBJ whole genome shotgun (WGS) entry which is preliminary data.</text>
</comment>
<keyword evidence="1" id="KW-1133">Transmembrane helix</keyword>
<keyword evidence="1" id="KW-0472">Membrane</keyword>
<keyword evidence="1" id="KW-0812">Transmembrane</keyword>
<dbReference type="EMBL" id="BSUM01000001">
    <property type="protein sequence ID" value="GMA32078.1"/>
    <property type="molecule type" value="Genomic_DNA"/>
</dbReference>
<evidence type="ECO:0000313" key="3">
    <source>
        <dbReference type="Proteomes" id="UP001157161"/>
    </source>
</evidence>
<sequence length="142" mass="13941">MNDAPRVAAGRPRRPWTVVVAAALLALQGLALVVLTAVVVRDSAGAGDVAAGLATAAFTVLLAAAALAVAVGLWRCRRWSRGPAVAWSVLVVLVGASQIPVNAPAALAIVAIGVLGTATAGSGATRAAVTDEPPGGPTPPSR</sequence>
<proteinExistence type="predicted"/>
<reference evidence="2" key="1">
    <citation type="journal article" date="2014" name="Int. J. Syst. Evol. Microbiol.">
        <title>Complete genome sequence of Corynebacterium casei LMG S-19264T (=DSM 44701T), isolated from a smear-ripened cheese.</title>
        <authorList>
            <consortium name="US DOE Joint Genome Institute (JGI-PGF)"/>
            <person name="Walter F."/>
            <person name="Albersmeier A."/>
            <person name="Kalinowski J."/>
            <person name="Ruckert C."/>
        </authorList>
    </citation>
    <scope>NUCLEOTIDE SEQUENCE</scope>
    <source>
        <strain evidence="2">NBRC 112290</strain>
    </source>
</reference>
<protein>
    <submittedName>
        <fullName evidence="2">Uncharacterized protein</fullName>
    </submittedName>
</protein>
<dbReference type="Proteomes" id="UP001157161">
    <property type="component" value="Unassembled WGS sequence"/>
</dbReference>
<name>A0AA38CPZ0_9MICO</name>
<feature type="transmembrane region" description="Helical" evidence="1">
    <location>
        <begin position="16"/>
        <end position="40"/>
    </location>
</feature>
<organism evidence="2 3">
    <name type="scientific">Litorihabitans aurantiacus</name>
    <dbReference type="NCBI Taxonomy" id="1930061"/>
    <lineage>
        <taxon>Bacteria</taxon>
        <taxon>Bacillati</taxon>
        <taxon>Actinomycetota</taxon>
        <taxon>Actinomycetes</taxon>
        <taxon>Micrococcales</taxon>
        <taxon>Beutenbergiaceae</taxon>
        <taxon>Litorihabitans</taxon>
    </lineage>
</organism>
<dbReference type="AlphaFoldDB" id="A0AA38CPZ0"/>